<evidence type="ECO:0000256" key="3">
    <source>
        <dbReference type="ARBA" id="ARBA00012083"/>
    </source>
</evidence>
<dbReference type="Pfam" id="PF01263">
    <property type="entry name" value="Aldose_epim"/>
    <property type="match status" value="1"/>
</dbReference>
<dbReference type="InterPro" id="IPR011013">
    <property type="entry name" value="Gal_mutarotase_sf_dom"/>
</dbReference>
<dbReference type="EC" id="5.1.3.15" evidence="3"/>
<dbReference type="Gene3D" id="2.70.98.10">
    <property type="match status" value="1"/>
</dbReference>
<dbReference type="PANTHER" id="PTHR11122">
    <property type="entry name" value="APOSPORY-ASSOCIATED PROTEIN C-RELATED"/>
    <property type="match status" value="1"/>
</dbReference>
<comment type="caution">
    <text evidence="5">The sequence shown here is derived from an EMBL/GenBank/DDBJ whole genome shotgun (WGS) entry which is preliminary data.</text>
</comment>
<proteinExistence type="inferred from homology"/>
<dbReference type="GO" id="GO:0005737">
    <property type="term" value="C:cytoplasm"/>
    <property type="evidence" value="ECO:0007669"/>
    <property type="project" value="TreeGrafter"/>
</dbReference>
<protein>
    <recommendedName>
        <fullName evidence="3">glucose-6-phosphate 1-epimerase</fullName>
        <ecNumber evidence="3">5.1.3.15</ecNumber>
    </recommendedName>
</protein>
<dbReference type="InterPro" id="IPR008183">
    <property type="entry name" value="Aldose_1/G6P_1-epimerase"/>
</dbReference>
<gene>
    <name evidence="5" type="ORF">GAYE_SCF46G5837</name>
</gene>
<dbReference type="InterPro" id="IPR014718">
    <property type="entry name" value="GH-type_carb-bd"/>
</dbReference>
<comment type="similarity">
    <text evidence="2">Belongs to the glucose-6-phosphate 1-epimerase family.</text>
</comment>
<dbReference type="SUPFAM" id="SSF74650">
    <property type="entry name" value="Galactose mutarotase-like"/>
    <property type="match status" value="1"/>
</dbReference>
<dbReference type="AlphaFoldDB" id="A0AAV9IKS5"/>
<organism evidence="5 6">
    <name type="scientific">Galdieria yellowstonensis</name>
    <dbReference type="NCBI Taxonomy" id="3028027"/>
    <lineage>
        <taxon>Eukaryota</taxon>
        <taxon>Rhodophyta</taxon>
        <taxon>Bangiophyceae</taxon>
        <taxon>Galdieriales</taxon>
        <taxon>Galdieriaceae</taxon>
        <taxon>Galdieria</taxon>
    </lineage>
</organism>
<keyword evidence="4" id="KW-0413">Isomerase</keyword>
<evidence type="ECO:0000313" key="6">
    <source>
        <dbReference type="Proteomes" id="UP001300502"/>
    </source>
</evidence>
<dbReference type="GO" id="GO:0030246">
    <property type="term" value="F:carbohydrate binding"/>
    <property type="evidence" value="ECO:0007669"/>
    <property type="project" value="InterPro"/>
</dbReference>
<accession>A0AAV9IKS5</accession>
<evidence type="ECO:0000256" key="4">
    <source>
        <dbReference type="ARBA" id="ARBA00023235"/>
    </source>
</evidence>
<dbReference type="PANTHER" id="PTHR11122:SF13">
    <property type="entry name" value="GLUCOSE-6-PHOSPHATE 1-EPIMERASE"/>
    <property type="match status" value="1"/>
</dbReference>
<dbReference type="InterPro" id="IPR025532">
    <property type="entry name" value="G6P_1-epimerase"/>
</dbReference>
<evidence type="ECO:0000256" key="2">
    <source>
        <dbReference type="ARBA" id="ARBA00005866"/>
    </source>
</evidence>
<evidence type="ECO:0000256" key="1">
    <source>
        <dbReference type="ARBA" id="ARBA00001096"/>
    </source>
</evidence>
<evidence type="ECO:0000313" key="5">
    <source>
        <dbReference type="EMBL" id="KAK4527904.1"/>
    </source>
</evidence>
<dbReference type="Proteomes" id="UP001300502">
    <property type="component" value="Unassembled WGS sequence"/>
</dbReference>
<comment type="catalytic activity">
    <reaction evidence="1">
        <text>alpha-D-glucose 6-phosphate = beta-D-glucose 6-phosphate</text>
        <dbReference type="Rhea" id="RHEA:16249"/>
        <dbReference type="ChEBI" id="CHEBI:58225"/>
        <dbReference type="ChEBI" id="CHEBI:58247"/>
        <dbReference type="EC" id="5.1.3.15"/>
    </reaction>
</comment>
<dbReference type="GO" id="GO:0005975">
    <property type="term" value="P:carbohydrate metabolic process"/>
    <property type="evidence" value="ECO:0007669"/>
    <property type="project" value="InterPro"/>
</dbReference>
<sequence>MAAFQHCVASPWTRKHCFANTCWKKPCHRGGCCCFSSRKFANLSCVVDGASQNMNNMQLKEVLAWKELLSNDSNQEPQLYTSSKVGNLEQLTLHHVASNQQVQVFLFGATVTSWKKNQVERFFLSQEADFSGKKPIRGGIPLCFPQFGPYGSLAQHGFARNSMWHLKQIGTTKDGSATGVVLSLSSKDVDAAWTSAWPYAFTAQYQLLLGFQGLQTNFWVRNEGEESFSFTFAFHNYFDVSDVSSCQVFGLENIPYYDRRKNDEWNERGEENLAGFQIMEPVDRIYVSTPDELAIFDSSKLQIIKVKKQHLPDSTLWNPFGIEGSDAGWSKFLCLEPGAINQPIELKSGEEWHGSQMLQCE</sequence>
<reference evidence="5 6" key="1">
    <citation type="submission" date="2022-07" db="EMBL/GenBank/DDBJ databases">
        <title>Genome-wide signatures of adaptation to extreme environments.</title>
        <authorList>
            <person name="Cho C.H."/>
            <person name="Yoon H.S."/>
        </authorList>
    </citation>
    <scope>NUCLEOTIDE SEQUENCE [LARGE SCALE GENOMIC DNA]</scope>
    <source>
        <strain evidence="5 6">108.79 E11</strain>
    </source>
</reference>
<keyword evidence="6" id="KW-1185">Reference proteome</keyword>
<dbReference type="EMBL" id="JANCYU010000057">
    <property type="protein sequence ID" value="KAK4527904.1"/>
    <property type="molecule type" value="Genomic_DNA"/>
</dbReference>
<dbReference type="GO" id="GO:0047938">
    <property type="term" value="F:glucose-6-phosphate 1-epimerase activity"/>
    <property type="evidence" value="ECO:0007669"/>
    <property type="project" value="UniProtKB-EC"/>
</dbReference>
<name>A0AAV9IKS5_9RHOD</name>
<dbReference type="CDD" id="cd09020">
    <property type="entry name" value="D-hex-6-P-epi_like"/>
    <property type="match status" value="1"/>
</dbReference>